<reference evidence="1 2" key="1">
    <citation type="submission" date="2020-08" db="EMBL/GenBank/DDBJ databases">
        <title>Genomic Encyclopedia of Type Strains, Phase III (KMG-III): the genomes of soil and plant-associated and newly described type strains.</title>
        <authorList>
            <person name="Whitman W."/>
        </authorList>
    </citation>
    <scope>NUCLEOTIDE SEQUENCE [LARGE SCALE GENOMIC DNA]</scope>
    <source>
        <strain evidence="1 2">CECT 8799</strain>
    </source>
</reference>
<dbReference type="RefSeq" id="WP_183463729.1">
    <property type="nucleotide sequence ID" value="NZ_JACHWZ010000032.1"/>
</dbReference>
<dbReference type="AlphaFoldDB" id="A0A7W4WFY7"/>
<name>A0A7W4WFY7_9GAMM</name>
<comment type="caution">
    <text evidence="1">The sequence shown here is derived from an EMBL/GenBank/DDBJ whole genome shotgun (WGS) entry which is preliminary data.</text>
</comment>
<organism evidence="1 2">
    <name type="scientific">Microbulbifer rhizosphaerae</name>
    <dbReference type="NCBI Taxonomy" id="1562603"/>
    <lineage>
        <taxon>Bacteria</taxon>
        <taxon>Pseudomonadati</taxon>
        <taxon>Pseudomonadota</taxon>
        <taxon>Gammaproteobacteria</taxon>
        <taxon>Cellvibrionales</taxon>
        <taxon>Microbulbiferaceae</taxon>
        <taxon>Microbulbifer</taxon>
    </lineage>
</organism>
<dbReference type="EMBL" id="JACHWZ010000032">
    <property type="protein sequence ID" value="MBB3063496.1"/>
    <property type="molecule type" value="Genomic_DNA"/>
</dbReference>
<dbReference type="Proteomes" id="UP000535937">
    <property type="component" value="Unassembled WGS sequence"/>
</dbReference>
<keyword evidence="2" id="KW-1185">Reference proteome</keyword>
<evidence type="ECO:0000313" key="2">
    <source>
        <dbReference type="Proteomes" id="UP000535937"/>
    </source>
</evidence>
<protein>
    <submittedName>
        <fullName evidence="1">Uncharacterized protein</fullName>
    </submittedName>
</protein>
<accession>A0A7W4WFY7</accession>
<gene>
    <name evidence="1" type="ORF">FHS09_004354</name>
</gene>
<proteinExistence type="predicted"/>
<evidence type="ECO:0000313" key="1">
    <source>
        <dbReference type="EMBL" id="MBB3063496.1"/>
    </source>
</evidence>
<sequence>MPVEFLNTTYNKFISNPESKDGQENKQKWLREWEKSLDVKVEKGSINSSTIYKEQNITEGRARKEPLLSPGMENSRSKLDTAYKNILLSTSSEIQSRYSLVEFVRTSKYGHPVVNYGESSSSNTRNLVVDLKNTEQSFRMLASRVLPEKVLLSVVKSDSGIEIRLRDYYCNTGKFLSKMKEFIRSINFELNVKVDRVIVNGKVFNVLGGK</sequence>